<comment type="caution">
    <text evidence="8">The sequence shown here is derived from an EMBL/GenBank/DDBJ whole genome shotgun (WGS) entry which is preliminary data.</text>
</comment>
<dbReference type="InterPro" id="IPR011990">
    <property type="entry name" value="TPR-like_helical_dom_sf"/>
</dbReference>
<feature type="domain" description="RagB/SusD" evidence="6">
    <location>
        <begin position="300"/>
        <end position="592"/>
    </location>
</feature>
<organism evidence="8 9">
    <name type="scientific">Pedobacter frigoris</name>
    <dbReference type="NCBI Taxonomy" id="2571272"/>
    <lineage>
        <taxon>Bacteria</taxon>
        <taxon>Pseudomonadati</taxon>
        <taxon>Bacteroidota</taxon>
        <taxon>Sphingobacteriia</taxon>
        <taxon>Sphingobacteriales</taxon>
        <taxon>Sphingobacteriaceae</taxon>
        <taxon>Pedobacter</taxon>
    </lineage>
</organism>
<comment type="similarity">
    <text evidence="2">Belongs to the SusD family.</text>
</comment>
<dbReference type="EMBL" id="SWBQ01000002">
    <property type="protein sequence ID" value="TKC07100.1"/>
    <property type="molecule type" value="Genomic_DNA"/>
</dbReference>
<proteinExistence type="inferred from homology"/>
<evidence type="ECO:0000259" key="7">
    <source>
        <dbReference type="Pfam" id="PF14322"/>
    </source>
</evidence>
<feature type="domain" description="SusD-like N-terminal" evidence="7">
    <location>
        <begin position="90"/>
        <end position="247"/>
    </location>
</feature>
<keyword evidence="5" id="KW-0998">Cell outer membrane</keyword>
<evidence type="ECO:0000259" key="6">
    <source>
        <dbReference type="Pfam" id="PF07980"/>
    </source>
</evidence>
<keyword evidence="9" id="KW-1185">Reference proteome</keyword>
<protein>
    <submittedName>
        <fullName evidence="8">RagB/SusD family nutrient uptake outer membrane protein</fullName>
    </submittedName>
</protein>
<evidence type="ECO:0000256" key="1">
    <source>
        <dbReference type="ARBA" id="ARBA00004442"/>
    </source>
</evidence>
<comment type="subcellular location">
    <subcellularLocation>
        <location evidence="1">Cell outer membrane</location>
    </subcellularLocation>
</comment>
<name>A0A4U1CJC8_9SPHI</name>
<evidence type="ECO:0000313" key="8">
    <source>
        <dbReference type="EMBL" id="TKC07100.1"/>
    </source>
</evidence>
<gene>
    <name evidence="8" type="ORF">FA047_07525</name>
</gene>
<keyword evidence="4" id="KW-0472">Membrane</keyword>
<dbReference type="SUPFAM" id="SSF48452">
    <property type="entry name" value="TPR-like"/>
    <property type="match status" value="1"/>
</dbReference>
<accession>A0A4U1CJC8</accession>
<dbReference type="GO" id="GO:0009279">
    <property type="term" value="C:cell outer membrane"/>
    <property type="evidence" value="ECO:0007669"/>
    <property type="project" value="UniProtKB-SubCell"/>
</dbReference>
<dbReference type="Pfam" id="PF07980">
    <property type="entry name" value="SusD_RagB"/>
    <property type="match status" value="1"/>
</dbReference>
<evidence type="ECO:0000256" key="4">
    <source>
        <dbReference type="ARBA" id="ARBA00023136"/>
    </source>
</evidence>
<dbReference type="Pfam" id="PF14322">
    <property type="entry name" value="SusD-like_3"/>
    <property type="match status" value="1"/>
</dbReference>
<evidence type="ECO:0000256" key="2">
    <source>
        <dbReference type="ARBA" id="ARBA00006275"/>
    </source>
</evidence>
<dbReference type="InterPro" id="IPR033985">
    <property type="entry name" value="SusD-like_N"/>
</dbReference>
<sequence>MFHSNQIVMKRNIQKIALLAVAVVMLYACKKGDDYLDPKVSNDLTADAVFQDSANTVNFLHRIYYDIGFTFQMSDGYQGLSRYAAGGHMVTGNEASPQRYNGAQNTAPLMALGNLTAEVVVAGVVENWNVPWQNIRRSNLLMSRINESPISAPRKKYMIAQARFLRAWYYFLLVRTYGGMPLIGDKVFDIADEIDIPRNTFEECVNYITSELDAAAQDLPPVETQLAEDYGKATKGAALAVKARMLLYAASPLFNGGSTSTDPVLKALTSYPTYDKERWNKALQAMEAVKNLGIYQLYVDNTTRKGYGYYRTFQIRYNMEYILAKMEGRNTTLESWLRVPSLGDGYRAVPTERMVRSYFMKNGLPIDDPNSLYDPANPYSNRDPRFYNSIIYNGADWFNTSNAKVKIWTHVGATTADAMPASGGVATGYFIRKMLNEDGTGQTERCWPLLRYAEILLGYAEAKNEYSGPVSDVYDALKQIRVRAGIDAGVDDSYGLKPNMTTEEMRKVIQDEYKIELAFEEHRMWDVRRWKTAEVELNYPAEATYITKNANGTFNYSTVIRYNYLFNKRFYLFPITSLEIGRSPALVQNPGW</sequence>
<dbReference type="OrthoDB" id="5694214at2"/>
<keyword evidence="3" id="KW-0732">Signal</keyword>
<dbReference type="Gene3D" id="1.25.40.390">
    <property type="match status" value="1"/>
</dbReference>
<dbReference type="Proteomes" id="UP000307244">
    <property type="component" value="Unassembled WGS sequence"/>
</dbReference>
<evidence type="ECO:0000313" key="9">
    <source>
        <dbReference type="Proteomes" id="UP000307244"/>
    </source>
</evidence>
<dbReference type="InterPro" id="IPR012944">
    <property type="entry name" value="SusD_RagB_dom"/>
</dbReference>
<reference evidence="8 9" key="1">
    <citation type="submission" date="2019-04" db="EMBL/GenBank/DDBJ databases">
        <title>Pedobacter sp. RP-3-15 sp. nov., isolated from Arctic soil.</title>
        <authorList>
            <person name="Dahal R.H."/>
            <person name="Kim D.-U."/>
        </authorList>
    </citation>
    <scope>NUCLEOTIDE SEQUENCE [LARGE SCALE GENOMIC DNA]</scope>
    <source>
        <strain evidence="8 9">RP-3-15</strain>
    </source>
</reference>
<dbReference type="AlphaFoldDB" id="A0A4U1CJC8"/>
<evidence type="ECO:0000256" key="5">
    <source>
        <dbReference type="ARBA" id="ARBA00023237"/>
    </source>
</evidence>
<evidence type="ECO:0000256" key="3">
    <source>
        <dbReference type="ARBA" id="ARBA00022729"/>
    </source>
</evidence>